<sequence>MEAIRDSAAETVGDSEKIFTELIRVIEKKRDYVNHKIRSLRQIEKNRVKELQKKIEQEIANLKVTQV</sequence>
<gene>
    <name evidence="2" type="ORF">F7725_017921</name>
</gene>
<dbReference type="AlphaFoldDB" id="A0A7J5XQ30"/>
<dbReference type="Pfam" id="PF25600">
    <property type="entry name" value="TRIM_CC"/>
    <property type="match status" value="1"/>
</dbReference>
<keyword evidence="3" id="KW-1185">Reference proteome</keyword>
<evidence type="ECO:0000313" key="3">
    <source>
        <dbReference type="Proteomes" id="UP000518266"/>
    </source>
</evidence>
<dbReference type="EMBL" id="JAAKFY010000021">
    <property type="protein sequence ID" value="KAF3839204.1"/>
    <property type="molecule type" value="Genomic_DNA"/>
</dbReference>
<dbReference type="Proteomes" id="UP000518266">
    <property type="component" value="Unassembled WGS sequence"/>
</dbReference>
<name>A0A7J5XQ30_DISMA</name>
<feature type="domain" description="TRIM8/14/16/25/29/45/65 coiled-coil region" evidence="1">
    <location>
        <begin position="1"/>
        <end position="66"/>
    </location>
</feature>
<comment type="caution">
    <text evidence="2">The sequence shown here is derived from an EMBL/GenBank/DDBJ whole genome shotgun (WGS) entry which is preliminary data.</text>
</comment>
<evidence type="ECO:0000313" key="2">
    <source>
        <dbReference type="EMBL" id="KAF3839204.1"/>
    </source>
</evidence>
<evidence type="ECO:0000259" key="1">
    <source>
        <dbReference type="Pfam" id="PF25600"/>
    </source>
</evidence>
<dbReference type="OrthoDB" id="9903688at2759"/>
<protein>
    <recommendedName>
        <fullName evidence="1">TRIM8/14/16/25/29/45/65 coiled-coil region domain-containing protein</fullName>
    </recommendedName>
</protein>
<proteinExistence type="predicted"/>
<organism evidence="2 3">
    <name type="scientific">Dissostichus mawsoni</name>
    <name type="common">Antarctic cod</name>
    <dbReference type="NCBI Taxonomy" id="36200"/>
    <lineage>
        <taxon>Eukaryota</taxon>
        <taxon>Metazoa</taxon>
        <taxon>Chordata</taxon>
        <taxon>Craniata</taxon>
        <taxon>Vertebrata</taxon>
        <taxon>Euteleostomi</taxon>
        <taxon>Actinopterygii</taxon>
        <taxon>Neopterygii</taxon>
        <taxon>Teleostei</taxon>
        <taxon>Neoteleostei</taxon>
        <taxon>Acanthomorphata</taxon>
        <taxon>Eupercaria</taxon>
        <taxon>Perciformes</taxon>
        <taxon>Notothenioidei</taxon>
        <taxon>Nototheniidae</taxon>
        <taxon>Dissostichus</taxon>
    </lineage>
</organism>
<accession>A0A7J5XQ30</accession>
<reference evidence="2 3" key="1">
    <citation type="submission" date="2020-03" db="EMBL/GenBank/DDBJ databases">
        <title>Dissostichus mawsoni Genome sequencing and assembly.</title>
        <authorList>
            <person name="Park H."/>
        </authorList>
    </citation>
    <scope>NUCLEOTIDE SEQUENCE [LARGE SCALE GENOMIC DNA]</scope>
    <source>
        <strain evidence="2">DM0001</strain>
        <tissue evidence="2">Muscle</tissue>
    </source>
</reference>
<dbReference type="InterPro" id="IPR058030">
    <property type="entry name" value="TRIM8/14/16/25/29/45/65_CC"/>
</dbReference>